<sequence length="60" mass="5960">MTVSGGKPAPRRTVASPPAWVAVGTPARAGSPATTGLAMPAGVVLARLPYAPPARGRIRA</sequence>
<reference evidence="1 2" key="1">
    <citation type="submission" date="2023-09" db="EMBL/GenBank/DDBJ databases">
        <title>Complete genome of Streptomyces roseicoloratus T14.</title>
        <authorList>
            <person name="Bashizi T."/>
            <person name="Kim M.-J."/>
            <person name="Lee G."/>
            <person name="Tagele S.B."/>
            <person name="Shin J.-H."/>
        </authorList>
    </citation>
    <scope>NUCLEOTIDE SEQUENCE [LARGE SCALE GENOMIC DNA]</scope>
    <source>
        <strain evidence="1 2">T14</strain>
    </source>
</reference>
<dbReference type="Proteomes" id="UP001250858">
    <property type="component" value="Chromosome"/>
</dbReference>
<dbReference type="EMBL" id="CP133762">
    <property type="protein sequence ID" value="WMX47876.1"/>
    <property type="molecule type" value="Genomic_DNA"/>
</dbReference>
<evidence type="ECO:0000313" key="1">
    <source>
        <dbReference type="EMBL" id="WMX47876.1"/>
    </source>
</evidence>
<evidence type="ECO:0000313" key="2">
    <source>
        <dbReference type="Proteomes" id="UP001250858"/>
    </source>
</evidence>
<gene>
    <name evidence="1" type="ORF">RGF97_27975</name>
</gene>
<keyword evidence="2" id="KW-1185">Reference proteome</keyword>
<organism evidence="1 2">
    <name type="scientific">Streptomyces roseicoloratus</name>
    <dbReference type="NCBI Taxonomy" id="2508722"/>
    <lineage>
        <taxon>Bacteria</taxon>
        <taxon>Bacillati</taxon>
        <taxon>Actinomycetota</taxon>
        <taxon>Actinomycetes</taxon>
        <taxon>Kitasatosporales</taxon>
        <taxon>Streptomycetaceae</taxon>
        <taxon>Streptomyces</taxon>
    </lineage>
</organism>
<dbReference type="RefSeq" id="WP_309549637.1">
    <property type="nucleotide sequence ID" value="NZ_CP133762.1"/>
</dbReference>
<protein>
    <submittedName>
        <fullName evidence="1">Uncharacterized protein</fullName>
    </submittedName>
</protein>
<accession>A0ABY9S0D8</accession>
<name>A0ABY9S0D8_9ACTN</name>
<proteinExistence type="predicted"/>